<evidence type="ECO:0000256" key="1">
    <source>
        <dbReference type="ARBA" id="ARBA00001968"/>
    </source>
</evidence>
<evidence type="ECO:0000256" key="5">
    <source>
        <dbReference type="ARBA" id="ARBA00023125"/>
    </source>
</evidence>
<dbReference type="GO" id="GO:0008270">
    <property type="term" value="F:zinc ion binding"/>
    <property type="evidence" value="ECO:0007669"/>
    <property type="project" value="UniProtKB-KW"/>
</dbReference>
<name>A0A913X453_EXADI</name>
<organism evidence="9 10">
    <name type="scientific">Exaiptasia diaphana</name>
    <name type="common">Tropical sea anemone</name>
    <name type="synonym">Aiptasia pulchella</name>
    <dbReference type="NCBI Taxonomy" id="2652724"/>
    <lineage>
        <taxon>Eukaryota</taxon>
        <taxon>Metazoa</taxon>
        <taxon>Cnidaria</taxon>
        <taxon>Anthozoa</taxon>
        <taxon>Hexacorallia</taxon>
        <taxon>Actiniaria</taxon>
        <taxon>Aiptasiidae</taxon>
        <taxon>Exaiptasia</taxon>
    </lineage>
</organism>
<evidence type="ECO:0000256" key="3">
    <source>
        <dbReference type="ARBA" id="ARBA00022771"/>
    </source>
</evidence>
<comment type="cofactor">
    <cofactor evidence="1">
        <name>a divalent metal cation</name>
        <dbReference type="ChEBI" id="CHEBI:60240"/>
    </cofactor>
</comment>
<dbReference type="SMART" id="SM00980">
    <property type="entry name" value="THAP"/>
    <property type="match status" value="1"/>
</dbReference>
<evidence type="ECO:0000313" key="9">
    <source>
        <dbReference type="EnsemblMetazoa" id="XP_020898613.1"/>
    </source>
</evidence>
<dbReference type="InterPro" id="IPR027805">
    <property type="entry name" value="Transposase_HTH_dom"/>
</dbReference>
<dbReference type="PROSITE" id="PS50950">
    <property type="entry name" value="ZF_THAP"/>
    <property type="match status" value="1"/>
</dbReference>
<keyword evidence="2" id="KW-0479">Metal-binding</keyword>
<dbReference type="Pfam" id="PF05485">
    <property type="entry name" value="THAP"/>
    <property type="match status" value="1"/>
</dbReference>
<reference evidence="9" key="1">
    <citation type="submission" date="2022-11" db="UniProtKB">
        <authorList>
            <consortium name="EnsemblMetazoa"/>
        </authorList>
    </citation>
    <scope>IDENTIFICATION</scope>
</reference>
<evidence type="ECO:0000259" key="8">
    <source>
        <dbReference type="PROSITE" id="PS50950"/>
    </source>
</evidence>
<dbReference type="Pfam" id="PF13359">
    <property type="entry name" value="DDE_Tnp_4"/>
    <property type="match status" value="1"/>
</dbReference>
<dbReference type="PANTHER" id="PTHR23080">
    <property type="entry name" value="THAP DOMAIN PROTEIN"/>
    <property type="match status" value="1"/>
</dbReference>
<dbReference type="GO" id="GO:0003677">
    <property type="term" value="F:DNA binding"/>
    <property type="evidence" value="ECO:0007669"/>
    <property type="project" value="UniProtKB-UniRule"/>
</dbReference>
<dbReference type="GeneID" id="110237369"/>
<dbReference type="EnsemblMetazoa" id="XM_021042954.2">
    <property type="protein sequence ID" value="XP_020898613.1"/>
    <property type="gene ID" value="LOC110237369"/>
</dbReference>
<evidence type="ECO:0000313" key="10">
    <source>
        <dbReference type="Proteomes" id="UP000887567"/>
    </source>
</evidence>
<dbReference type="KEGG" id="epa:110237369"/>
<dbReference type="AlphaFoldDB" id="A0A913X453"/>
<dbReference type="InterPro" id="IPR038441">
    <property type="entry name" value="THAP_Znf_sf"/>
</dbReference>
<dbReference type="Gene3D" id="6.20.210.20">
    <property type="entry name" value="THAP domain"/>
    <property type="match status" value="1"/>
</dbReference>
<dbReference type="PANTHER" id="PTHR23080:SF133">
    <property type="entry name" value="SI:CH211-262I1.5-RELATED"/>
    <property type="match status" value="1"/>
</dbReference>
<keyword evidence="4" id="KW-0862">Zinc</keyword>
<dbReference type="Proteomes" id="UP000887567">
    <property type="component" value="Unplaced"/>
</dbReference>
<dbReference type="SMART" id="SM00692">
    <property type="entry name" value="DM3"/>
    <property type="match status" value="1"/>
</dbReference>
<proteinExistence type="predicted"/>
<accession>A0A913X453</accession>
<evidence type="ECO:0000256" key="6">
    <source>
        <dbReference type="PROSITE-ProRule" id="PRU00309"/>
    </source>
</evidence>
<evidence type="ECO:0000256" key="4">
    <source>
        <dbReference type="ARBA" id="ARBA00022833"/>
    </source>
</evidence>
<protein>
    <recommendedName>
        <fullName evidence="8">THAP-type domain-containing protein</fullName>
    </recommendedName>
</protein>
<dbReference type="InterPro" id="IPR027806">
    <property type="entry name" value="HARBI1_dom"/>
</dbReference>
<dbReference type="InterPro" id="IPR006612">
    <property type="entry name" value="THAP_Znf"/>
</dbReference>
<evidence type="ECO:0000256" key="7">
    <source>
        <dbReference type="SAM" id="MobiDB-lite"/>
    </source>
</evidence>
<dbReference type="OrthoDB" id="5983365at2759"/>
<keyword evidence="3 6" id="KW-0863">Zinc-finger</keyword>
<dbReference type="Pfam" id="PF13613">
    <property type="entry name" value="HTH_Tnp_4"/>
    <property type="match status" value="1"/>
</dbReference>
<evidence type="ECO:0000256" key="2">
    <source>
        <dbReference type="ARBA" id="ARBA00022723"/>
    </source>
</evidence>
<feature type="region of interest" description="Disordered" evidence="7">
    <location>
        <begin position="110"/>
        <end position="129"/>
    </location>
</feature>
<dbReference type="RefSeq" id="XP_020898613.1">
    <property type="nucleotide sequence ID" value="XM_021042954.2"/>
</dbReference>
<feature type="domain" description="THAP-type" evidence="8">
    <location>
        <begin position="1"/>
        <end position="84"/>
    </location>
</feature>
<sequence length="469" mass="53825">MVHCCCVRDCNNNSTVTGLSFHKFPDDPSLAKIWTIKIKRNHPKDSFKVGEHTKVCSEHFLETDFINSFSTKRRLQAEAIPSVFAWSKQVVARPFIKKRRRLEEERELALAEQTETASEGEETLEVESKKSRVSRGIQVDRDTPCLHRFSLETLLEMADTTKKKTDYISHLTGFKSYERFMEVLEFVLPGLDRSKIIYCDTVAASETQIDMSVLFDSDKTTDSSEDSQLVDSENTDDLLETNARDHKLPVEDEFLMFMMKLKLGLTNLDLAIRFYISQGRVSNLVNSWLIYLYTFFGKLKIWPHRDVIIEQMPSKFKEEYPSTMIIIDCTELKIECPSSLLKQSETYSNYKSTNTVKGLVGVDAKGGIMYVSHLYTGLISDKEIVKRSGFMKLLKRKIDVGEILRGDSIMADKGFDISSELSEIGLNLNIPPFLRDQSSFSEDDVIRTQTIAQHRIHIERAIGKVRRFL</sequence>
<keyword evidence="5 6" id="KW-0238">DNA-binding</keyword>
<dbReference type="SUPFAM" id="SSF57716">
    <property type="entry name" value="Glucocorticoid receptor-like (DNA-binding domain)"/>
    <property type="match status" value="1"/>
</dbReference>
<keyword evidence="10" id="KW-1185">Reference proteome</keyword>